<dbReference type="SUPFAM" id="SSF53474">
    <property type="entry name" value="alpha/beta-Hydrolases"/>
    <property type="match status" value="1"/>
</dbReference>
<dbReference type="PANTHER" id="PTHR11559">
    <property type="entry name" value="CARBOXYLESTERASE"/>
    <property type="match status" value="1"/>
</dbReference>
<dbReference type="AlphaFoldDB" id="A0AA39CZ96"/>
<comment type="caution">
    <text evidence="2">The sequence shown here is derived from an EMBL/GenBank/DDBJ whole genome shotgun (WGS) entry which is preliminary data.</text>
</comment>
<evidence type="ECO:0000313" key="3">
    <source>
        <dbReference type="Proteomes" id="UP001172681"/>
    </source>
</evidence>
<evidence type="ECO:0000313" key="2">
    <source>
        <dbReference type="EMBL" id="KAJ9637101.1"/>
    </source>
</evidence>
<proteinExistence type="predicted"/>
<dbReference type="Proteomes" id="UP001172681">
    <property type="component" value="Unassembled WGS sequence"/>
</dbReference>
<dbReference type="InterPro" id="IPR050309">
    <property type="entry name" value="Type-B_Carboxylest/Lipase"/>
</dbReference>
<gene>
    <name evidence="2" type="ORF">H2204_005025</name>
</gene>
<evidence type="ECO:0000259" key="1">
    <source>
        <dbReference type="Pfam" id="PF00135"/>
    </source>
</evidence>
<dbReference type="InterPro" id="IPR002018">
    <property type="entry name" value="CarbesteraseB"/>
</dbReference>
<keyword evidence="3" id="KW-1185">Reference proteome</keyword>
<sequence length="542" mass="60339">MSDSVAHLRHPQLGILKGRRTNGAVQFLGLKYGVLKHRFAVPEINLASQEQDIDATRYGPPVIYPPESCEMEMSFIQQSLDKPVVPPPSDLEGLNMNITVPLFKGEVLPPKDSKLPILVYVHGGGFTFGSSSYPHYDQSHIVEMAVESGQPLIAININYRLGIPGFLTSEELRKRGHFGTNNGLRDQQTAFKWIKKYIAGFGGNPDAITAIGQSAGAASLTYHLHSREPLFEQCILLGGTFLMMRAGDFQVAEKVYKGVIKDLGLDQLPASEQIKSLLEMNPSDFLQKVTPTMLLGPVVDHDIIPEVASFSNIRDTDQFPLPGRKWCSRLMSVDSEFDGTIMALVNLNAREKGIRAAFQESVRSHPQLQQHTATCEKILEFYHIKDSTSDQDALLRIISFVTDIMFYAPSVALSQTWEKSYLCHFNEGNPWPGLYQDRANHMLDIAYLWQNFNHTLAEPQKAVARVFADHIISFTAGQEVVPSFMPDQRVTVYGPSSQGFSSCFGHMEDEGITARRTALFRLAEEAGGMDVLLNVVSRFLMG</sequence>
<reference evidence="2" key="1">
    <citation type="submission" date="2022-10" db="EMBL/GenBank/DDBJ databases">
        <title>Culturing micro-colonial fungi from biological soil crusts in the Mojave desert and describing Neophaeococcomyces mojavensis, and introducing the new genera and species Taxawa tesnikishii.</title>
        <authorList>
            <person name="Kurbessoian T."/>
            <person name="Stajich J.E."/>
        </authorList>
    </citation>
    <scope>NUCLEOTIDE SEQUENCE</scope>
    <source>
        <strain evidence="2">TK_35</strain>
    </source>
</reference>
<dbReference type="InterPro" id="IPR029058">
    <property type="entry name" value="AB_hydrolase_fold"/>
</dbReference>
<accession>A0AA39CZ96</accession>
<dbReference type="Pfam" id="PF00135">
    <property type="entry name" value="COesterase"/>
    <property type="match status" value="1"/>
</dbReference>
<protein>
    <recommendedName>
        <fullName evidence="1">Carboxylesterase type B domain-containing protein</fullName>
    </recommendedName>
</protein>
<feature type="domain" description="Carboxylesterase type B" evidence="1">
    <location>
        <begin position="13"/>
        <end position="474"/>
    </location>
</feature>
<dbReference type="Gene3D" id="3.40.50.1820">
    <property type="entry name" value="alpha/beta hydrolase"/>
    <property type="match status" value="1"/>
</dbReference>
<dbReference type="EMBL" id="JAPDRN010000026">
    <property type="protein sequence ID" value="KAJ9637101.1"/>
    <property type="molecule type" value="Genomic_DNA"/>
</dbReference>
<name>A0AA39CZ96_9EURO</name>
<organism evidence="2 3">
    <name type="scientific">Knufia peltigerae</name>
    <dbReference type="NCBI Taxonomy" id="1002370"/>
    <lineage>
        <taxon>Eukaryota</taxon>
        <taxon>Fungi</taxon>
        <taxon>Dikarya</taxon>
        <taxon>Ascomycota</taxon>
        <taxon>Pezizomycotina</taxon>
        <taxon>Eurotiomycetes</taxon>
        <taxon>Chaetothyriomycetidae</taxon>
        <taxon>Chaetothyriales</taxon>
        <taxon>Trichomeriaceae</taxon>
        <taxon>Knufia</taxon>
    </lineage>
</organism>